<dbReference type="InterPro" id="IPR011712">
    <property type="entry name" value="Sig_transdc_His_kin_sub3_dim/P"/>
</dbReference>
<dbReference type="InterPro" id="IPR005467">
    <property type="entry name" value="His_kinase_dom"/>
</dbReference>
<dbReference type="PANTHER" id="PTHR24421">
    <property type="entry name" value="NITRATE/NITRITE SENSOR PROTEIN NARX-RELATED"/>
    <property type="match status" value="1"/>
</dbReference>
<keyword evidence="5" id="KW-0547">Nucleotide-binding</keyword>
<dbReference type="PROSITE" id="PS50109">
    <property type="entry name" value="HIS_KIN"/>
    <property type="match status" value="1"/>
</dbReference>
<evidence type="ECO:0000256" key="2">
    <source>
        <dbReference type="ARBA" id="ARBA00012438"/>
    </source>
</evidence>
<gene>
    <name evidence="12" type="ORF">H9I45_12615</name>
</gene>
<evidence type="ECO:0000259" key="11">
    <source>
        <dbReference type="PROSITE" id="PS50109"/>
    </source>
</evidence>
<evidence type="ECO:0000256" key="7">
    <source>
        <dbReference type="ARBA" id="ARBA00022840"/>
    </source>
</evidence>
<evidence type="ECO:0000256" key="8">
    <source>
        <dbReference type="ARBA" id="ARBA00023012"/>
    </source>
</evidence>
<feature type="domain" description="Histidine kinase" evidence="11">
    <location>
        <begin position="408"/>
        <end position="600"/>
    </location>
</feature>
<dbReference type="SMART" id="SM00028">
    <property type="entry name" value="TPR"/>
    <property type="match status" value="4"/>
</dbReference>
<evidence type="ECO:0000256" key="5">
    <source>
        <dbReference type="ARBA" id="ARBA00022741"/>
    </source>
</evidence>
<evidence type="ECO:0000256" key="4">
    <source>
        <dbReference type="ARBA" id="ARBA00022679"/>
    </source>
</evidence>
<organism evidence="12 13">
    <name type="scientific">Polaribacter haliotis</name>
    <dbReference type="NCBI Taxonomy" id="1888915"/>
    <lineage>
        <taxon>Bacteria</taxon>
        <taxon>Pseudomonadati</taxon>
        <taxon>Bacteroidota</taxon>
        <taxon>Flavobacteriia</taxon>
        <taxon>Flavobacteriales</taxon>
        <taxon>Flavobacteriaceae</taxon>
    </lineage>
</organism>
<dbReference type="Pfam" id="PF02518">
    <property type="entry name" value="HATPase_c"/>
    <property type="match status" value="1"/>
</dbReference>
<keyword evidence="8" id="KW-0902">Two-component regulatory system</keyword>
<keyword evidence="6 12" id="KW-0418">Kinase</keyword>
<evidence type="ECO:0000256" key="10">
    <source>
        <dbReference type="SAM" id="Phobius"/>
    </source>
</evidence>
<accession>A0A7L8AE25</accession>
<proteinExistence type="predicted"/>
<name>A0A7L8AE25_9FLAO</name>
<dbReference type="InterPro" id="IPR019734">
    <property type="entry name" value="TPR_rpt"/>
</dbReference>
<dbReference type="OrthoDB" id="9778366at2"/>
<keyword evidence="10" id="KW-1133">Transmembrane helix</keyword>
<dbReference type="SUPFAM" id="SSF55874">
    <property type="entry name" value="ATPase domain of HSP90 chaperone/DNA topoisomerase II/histidine kinase"/>
    <property type="match status" value="1"/>
</dbReference>
<evidence type="ECO:0000256" key="1">
    <source>
        <dbReference type="ARBA" id="ARBA00000085"/>
    </source>
</evidence>
<keyword evidence="3" id="KW-0597">Phosphoprotein</keyword>
<evidence type="ECO:0000313" key="12">
    <source>
        <dbReference type="EMBL" id="QOD60177.1"/>
    </source>
</evidence>
<dbReference type="EMBL" id="CP061813">
    <property type="protein sequence ID" value="QOD60177.1"/>
    <property type="molecule type" value="Genomic_DNA"/>
</dbReference>
<dbReference type="KEGG" id="phal:H9I45_12615"/>
<dbReference type="EC" id="2.7.13.3" evidence="2"/>
<dbReference type="CDD" id="cd16917">
    <property type="entry name" value="HATPase_UhpB-NarQ-NarX-like"/>
    <property type="match status" value="1"/>
</dbReference>
<dbReference type="Gene3D" id="1.20.5.1930">
    <property type="match status" value="1"/>
</dbReference>
<evidence type="ECO:0000256" key="9">
    <source>
        <dbReference type="SAM" id="Coils"/>
    </source>
</evidence>
<dbReference type="GO" id="GO:0046983">
    <property type="term" value="F:protein dimerization activity"/>
    <property type="evidence" value="ECO:0007669"/>
    <property type="project" value="InterPro"/>
</dbReference>
<dbReference type="SMART" id="SM00387">
    <property type="entry name" value="HATPase_c"/>
    <property type="match status" value="1"/>
</dbReference>
<dbReference type="GO" id="GO:0005524">
    <property type="term" value="F:ATP binding"/>
    <property type="evidence" value="ECO:0007669"/>
    <property type="project" value="UniProtKB-KW"/>
</dbReference>
<dbReference type="PANTHER" id="PTHR24421:SF10">
    <property type="entry name" value="NITRATE_NITRITE SENSOR PROTEIN NARQ"/>
    <property type="match status" value="1"/>
</dbReference>
<comment type="catalytic activity">
    <reaction evidence="1">
        <text>ATP + protein L-histidine = ADP + protein N-phospho-L-histidine.</text>
        <dbReference type="EC" id="2.7.13.3"/>
    </reaction>
</comment>
<dbReference type="Pfam" id="PF07730">
    <property type="entry name" value="HisKA_3"/>
    <property type="match status" value="1"/>
</dbReference>
<dbReference type="AlphaFoldDB" id="A0A7L8AE25"/>
<protein>
    <recommendedName>
        <fullName evidence="2">histidine kinase</fullName>
        <ecNumber evidence="2">2.7.13.3</ecNumber>
    </recommendedName>
</protein>
<dbReference type="Gene3D" id="1.25.40.10">
    <property type="entry name" value="Tetratricopeptide repeat domain"/>
    <property type="match status" value="2"/>
</dbReference>
<keyword evidence="10" id="KW-0812">Transmembrane</keyword>
<keyword evidence="4" id="KW-0808">Transferase</keyword>
<dbReference type="GO" id="GO:0000155">
    <property type="term" value="F:phosphorelay sensor kinase activity"/>
    <property type="evidence" value="ECO:0007669"/>
    <property type="project" value="InterPro"/>
</dbReference>
<dbReference type="InterPro" id="IPR011990">
    <property type="entry name" value="TPR-like_helical_dom_sf"/>
</dbReference>
<dbReference type="Gene3D" id="3.30.565.10">
    <property type="entry name" value="Histidine kinase-like ATPase, C-terminal domain"/>
    <property type="match status" value="1"/>
</dbReference>
<dbReference type="InterPro" id="IPR036890">
    <property type="entry name" value="HATPase_C_sf"/>
</dbReference>
<dbReference type="RefSeq" id="WP_088353812.1">
    <property type="nucleotide sequence ID" value="NZ_CP061813.1"/>
</dbReference>
<keyword evidence="10" id="KW-0472">Membrane</keyword>
<dbReference type="SUPFAM" id="SSF48452">
    <property type="entry name" value="TPR-like"/>
    <property type="match status" value="1"/>
</dbReference>
<dbReference type="GO" id="GO:0016020">
    <property type="term" value="C:membrane"/>
    <property type="evidence" value="ECO:0007669"/>
    <property type="project" value="InterPro"/>
</dbReference>
<reference evidence="12 13" key="1">
    <citation type="journal article" date="2016" name="Int. J. Syst. Evol. Microbiol.">
        <title>Polaribacter haliotis sp. nov., isolated from the gut of abalone Haliotis discus hannai.</title>
        <authorList>
            <person name="Kim Y.O."/>
            <person name="Park I.S."/>
            <person name="Park S."/>
            <person name="Nam B.H."/>
            <person name="Park J.M."/>
            <person name="Kim D.G."/>
            <person name="Yoon J.H."/>
        </authorList>
    </citation>
    <scope>NUCLEOTIDE SEQUENCE [LARGE SCALE GENOMIC DNA]</scope>
    <source>
        <strain evidence="12 13">KCTC 52418</strain>
    </source>
</reference>
<keyword evidence="13" id="KW-1185">Reference proteome</keyword>
<keyword evidence="9" id="KW-0175">Coiled coil</keyword>
<dbReference type="Proteomes" id="UP000516764">
    <property type="component" value="Chromosome"/>
</dbReference>
<feature type="coiled-coil region" evidence="9">
    <location>
        <begin position="278"/>
        <end position="341"/>
    </location>
</feature>
<sequence>MTFNFKTTIFLLFIYSVSFSQSKEVLSYDNSNAIFLKARESLKKNSEDSIHYYFKKVTPFSKNKKHYKKYLDFITEFAHYYDGAGAFEKSIDLSQKGLAIAEFFEDNYYKSQMLVNISATYRIFHDYKKAIEYGKLATKILENDKTIPLKSKTNALSITAAAFNENNELDSALVYQKKILNYLPELDSTDIRNNIVNIGYTYMLLGDLENSKLYTERGLSLYKPTKNDYALGAIYTNLAMYGRRAKKYKYALRMFDSAIHYSNKSKYIETFVWIYDERAQLYKENKNFVKAIEDLEKLLIIKDSVFKNDRAKSTLETEAKYQTAKKEKEIAIQKEQLLENKLAIKNRNLYAILLGSALLILAIIFFAIYKRNQFKRKQLQKEIDLKDALATIKTQNRLQEQRLRISRDLHDNIGSQLTFIISSVDNLKFVTKDANTKLKNKLAGISSFTTETIYELRDTIWAMNKNEITVEDLHTRILSFIEKAKNATENIDFIVNYNINKNEAFSSLEGMNIFRVIQEAINNAIKYAQASKIEINIDKKENQFLISVIDNGIGFDINSVELGNGLSNMEKRMSEIGGTVKIDSKLEIGTIINIETSQKNTANDV</sequence>
<feature type="transmembrane region" description="Helical" evidence="10">
    <location>
        <begin position="349"/>
        <end position="369"/>
    </location>
</feature>
<dbReference type="InterPro" id="IPR050482">
    <property type="entry name" value="Sensor_HK_TwoCompSys"/>
</dbReference>
<evidence type="ECO:0000256" key="6">
    <source>
        <dbReference type="ARBA" id="ARBA00022777"/>
    </source>
</evidence>
<evidence type="ECO:0000313" key="13">
    <source>
        <dbReference type="Proteomes" id="UP000516764"/>
    </source>
</evidence>
<evidence type="ECO:0000256" key="3">
    <source>
        <dbReference type="ARBA" id="ARBA00022553"/>
    </source>
</evidence>
<dbReference type="InterPro" id="IPR003594">
    <property type="entry name" value="HATPase_dom"/>
</dbReference>
<keyword evidence="7" id="KW-0067">ATP-binding</keyword>